<organism evidence="1 2">
    <name type="scientific">Taklimakanibacter albus</name>
    <dbReference type="NCBI Taxonomy" id="2800327"/>
    <lineage>
        <taxon>Bacteria</taxon>
        <taxon>Pseudomonadati</taxon>
        <taxon>Pseudomonadota</taxon>
        <taxon>Alphaproteobacteria</taxon>
        <taxon>Hyphomicrobiales</taxon>
        <taxon>Aestuariivirgaceae</taxon>
        <taxon>Taklimakanibacter</taxon>
    </lineage>
</organism>
<gene>
    <name evidence="1" type="ORF">JHL16_07615</name>
</gene>
<dbReference type="EMBL" id="JAENHL010000006">
    <property type="protein sequence ID" value="MBK1866218.1"/>
    <property type="molecule type" value="Genomic_DNA"/>
</dbReference>
<dbReference type="Proteomes" id="UP000616151">
    <property type="component" value="Unassembled WGS sequence"/>
</dbReference>
<evidence type="ECO:0000313" key="2">
    <source>
        <dbReference type="Proteomes" id="UP000616151"/>
    </source>
</evidence>
<accession>A0ACC5R0P9</accession>
<sequence length="145" mass="15655">MNLGRKSVCAGALAVLVGASTFAFAGDRMSPEQFANLRMRVETGTALAAIAEHEKDGEMMLVAAKLLSTVGPVELRGKKKADGKPEHYDIKKMVEAAKSMGAKPDEKAAKLEMSPKAGMVASYCALGAWIQTCDYQGYCRWEYQC</sequence>
<keyword evidence="2" id="KW-1185">Reference proteome</keyword>
<protein>
    <submittedName>
        <fullName evidence="1">Uncharacterized protein</fullName>
    </submittedName>
</protein>
<comment type="caution">
    <text evidence="1">The sequence shown here is derived from an EMBL/GenBank/DDBJ whole genome shotgun (WGS) entry which is preliminary data.</text>
</comment>
<name>A0ACC5R0P9_9HYPH</name>
<evidence type="ECO:0000313" key="1">
    <source>
        <dbReference type="EMBL" id="MBK1866218.1"/>
    </source>
</evidence>
<reference evidence="1" key="1">
    <citation type="submission" date="2021-01" db="EMBL/GenBank/DDBJ databases">
        <authorList>
            <person name="Sun Q."/>
        </authorList>
    </citation>
    <scope>NUCLEOTIDE SEQUENCE</scope>
    <source>
        <strain evidence="1">YIM B02566</strain>
    </source>
</reference>
<proteinExistence type="predicted"/>